<reference evidence="1" key="1">
    <citation type="submission" date="2009-01" db="EMBL/GenBank/DDBJ databases">
        <title>The Genome Sequence of Brucella pinnipedialis M292/94/1.</title>
        <authorList>
            <consortium name="The Broad Institute Genome Sequencing Platform"/>
            <person name="Ward D."/>
            <person name="Young S.K."/>
            <person name="Kodira C.D."/>
            <person name="Zeng Q."/>
            <person name="Koehrsen M."/>
            <person name="Alvarado L."/>
            <person name="Berlin A."/>
            <person name="Borenstein D."/>
            <person name="Chen Z."/>
            <person name="Engels R."/>
            <person name="Freedman E."/>
            <person name="Gellesch M."/>
            <person name="Goldberg J."/>
            <person name="Griggs A."/>
            <person name="Gujja S."/>
            <person name="Heiman D."/>
            <person name="Hepburn T."/>
            <person name="Howarth C."/>
            <person name="Jen D."/>
            <person name="Larson L."/>
            <person name="Lewis B."/>
            <person name="Mehta T."/>
            <person name="Park D."/>
            <person name="Pearson M."/>
            <person name="Roberts A."/>
            <person name="Saif S."/>
            <person name="Shea T."/>
            <person name="Shenoy N."/>
            <person name="Sisk P."/>
            <person name="Stolte C."/>
            <person name="Sykes S."/>
            <person name="Walk T."/>
            <person name="White J."/>
            <person name="Yandava C."/>
            <person name="Whatmore A.M."/>
            <person name="Perrett L.L."/>
            <person name="O'Callaghan D."/>
            <person name="Nusbaum C."/>
            <person name="Galagan J."/>
            <person name="Birren B."/>
        </authorList>
    </citation>
    <scope>NUCLEOTIDE SEQUENCE [LARGE SCALE GENOMIC DNA]</scope>
    <source>
        <strain evidence="1">M292/94/1</strain>
    </source>
</reference>
<organism evidence="1">
    <name type="scientific">Brucella pinnipedialis M292/94/1</name>
    <dbReference type="NCBI Taxonomy" id="520462"/>
    <lineage>
        <taxon>Bacteria</taxon>
        <taxon>Pseudomonadati</taxon>
        <taxon>Pseudomonadota</taxon>
        <taxon>Alphaproteobacteria</taxon>
        <taxon>Hyphomicrobiales</taxon>
        <taxon>Brucellaceae</taxon>
        <taxon>Brucella/Ochrobactrum group</taxon>
        <taxon>Brucella</taxon>
    </lineage>
</organism>
<dbReference type="HOGENOM" id="CLU_2582851_0_0_5"/>
<gene>
    <name evidence="1" type="ORF">BALG_03221</name>
</gene>
<protein>
    <submittedName>
        <fullName evidence="1">Uncharacterized protein</fullName>
    </submittedName>
</protein>
<accession>A0A0E1X0Y2</accession>
<sequence>MRRRMLPFDCKCSFQQYQQKDQLLEIQSVMAVKHINHYARLEQASCDINSSVDPITSSLHDFIQNRQTFVKVRKLVSFFC</sequence>
<dbReference type="EMBL" id="EQ999544">
    <property type="protein sequence ID" value="EEZ29879.1"/>
    <property type="molecule type" value="Genomic_DNA"/>
</dbReference>
<proteinExistence type="predicted"/>
<evidence type="ECO:0000313" key="1">
    <source>
        <dbReference type="EMBL" id="EEZ29879.1"/>
    </source>
</evidence>
<dbReference type="AntiFam" id="ANF00058">
    <property type="entry name" value="Translation of ribosomal DNA repeat"/>
</dbReference>
<name>A0A0E1X0Y2_9HYPH</name>
<dbReference type="AlphaFoldDB" id="A0A0E1X0Y2"/>
<dbReference type="Proteomes" id="UP000004659">
    <property type="component" value="Unassembled WGS sequence"/>
</dbReference>